<gene>
    <name evidence="2" type="ORF">D3C57_140805</name>
</gene>
<feature type="transmembrane region" description="Helical" evidence="1">
    <location>
        <begin position="44"/>
        <end position="63"/>
    </location>
</feature>
<accession>A0A0A0N5L7</accession>
<dbReference type="EMBL" id="QYCY01000002">
    <property type="protein sequence ID" value="RLV75705.1"/>
    <property type="molecule type" value="Genomic_DNA"/>
</dbReference>
<dbReference type="PANTHER" id="PTHR42305:SF1">
    <property type="entry name" value="MEMBRANE PROTEIN RV1733C-RELATED"/>
    <property type="match status" value="1"/>
</dbReference>
<evidence type="ECO:0008006" key="4">
    <source>
        <dbReference type="Google" id="ProtNLM"/>
    </source>
</evidence>
<dbReference type="HOGENOM" id="CLU_084215_2_1_11"/>
<sequence length="212" mass="23260">MSGVIPPAQPPPDPPHHGLVHPLSLWRWRHNPLYRCTDRLQGRIALALLLLVPILGLGATFAIGDAAHRHYRAAAEHQRQALHRTTAVLIHDAPGHPEPGSAEARENRYPATVRFTDPDGRTRTAEADVLPGLDAGNSVRVWVDADGAVAEPPMTTEQIRSRTMGWALVAFLTVLLAGAAAYRCAAVVLRRRNLAEWDTEWAETAPRWTTSP</sequence>
<dbReference type="AlphaFoldDB" id="A0A0A0N5L7"/>
<evidence type="ECO:0000313" key="3">
    <source>
        <dbReference type="Proteomes" id="UP000281594"/>
    </source>
</evidence>
<dbReference type="Proteomes" id="UP000281594">
    <property type="component" value="Unassembled WGS sequence"/>
</dbReference>
<dbReference type="eggNOG" id="ENOG502ZGUI">
    <property type="taxonomic scope" value="Bacteria"/>
</dbReference>
<dbReference type="RefSeq" id="WP_020865581.1">
    <property type="nucleotide sequence ID" value="NC_022785.1"/>
</dbReference>
<dbReference type="PANTHER" id="PTHR42305">
    <property type="entry name" value="MEMBRANE PROTEIN RV1733C-RELATED"/>
    <property type="match status" value="1"/>
</dbReference>
<keyword evidence="1" id="KW-0812">Transmembrane</keyword>
<reference evidence="2 3" key="1">
    <citation type="journal article" date="2018" name="J. Biol. Chem.">
        <title>Discovery of the actinoplanic acid pathway in Streptomyces rapamycinicus reveals a genetically conserved synergism with rapamycin.</title>
        <authorList>
            <person name="Mrak P."/>
            <person name="Krastel P."/>
            <person name="Pivk Lukancic P."/>
            <person name="Tao J."/>
            <person name="Pistorius D."/>
            <person name="Moore C.M."/>
        </authorList>
    </citation>
    <scope>NUCLEOTIDE SEQUENCE [LARGE SCALE GENOMIC DNA]</scope>
    <source>
        <strain evidence="2 3">NRRL 5491</strain>
    </source>
</reference>
<comment type="caution">
    <text evidence="2">The sequence shown here is derived from an EMBL/GenBank/DDBJ whole genome shotgun (WGS) entry which is preliminary data.</text>
</comment>
<evidence type="ECO:0000256" key="1">
    <source>
        <dbReference type="SAM" id="Phobius"/>
    </source>
</evidence>
<dbReference type="STRING" id="1343740.M271_02745"/>
<proteinExistence type="predicted"/>
<keyword evidence="1" id="KW-0472">Membrane</keyword>
<organism evidence="2 3">
    <name type="scientific">Streptomyces rapamycinicus (strain ATCC 29253 / DSM 41530 / NRRL 5491 / AYB-994)</name>
    <name type="common">Streptomyces hygroscopicus (strain ATCC 29253)</name>
    <dbReference type="NCBI Taxonomy" id="1343740"/>
    <lineage>
        <taxon>Bacteria</taxon>
        <taxon>Bacillati</taxon>
        <taxon>Actinomycetota</taxon>
        <taxon>Actinomycetes</taxon>
        <taxon>Kitasatosporales</taxon>
        <taxon>Streptomycetaceae</taxon>
        <taxon>Streptomyces</taxon>
        <taxon>Streptomyces violaceusniger group</taxon>
    </lineage>
</organism>
<dbReference type="InterPro" id="IPR039708">
    <property type="entry name" value="MT1774/Rv1733c-like"/>
</dbReference>
<name>A0A0A0N5L7_STRRN</name>
<protein>
    <recommendedName>
        <fullName evidence="4">Proline rich protein membrane protein</fullName>
    </recommendedName>
</protein>
<feature type="transmembrane region" description="Helical" evidence="1">
    <location>
        <begin position="163"/>
        <end position="182"/>
    </location>
</feature>
<keyword evidence="1" id="KW-1133">Transmembrane helix</keyword>
<dbReference type="KEGG" id="src:M271_02745"/>
<evidence type="ECO:0000313" key="2">
    <source>
        <dbReference type="EMBL" id="RLV75705.1"/>
    </source>
</evidence>